<keyword evidence="1" id="KW-0472">Membrane</keyword>
<evidence type="ECO:0000256" key="1">
    <source>
        <dbReference type="SAM" id="Phobius"/>
    </source>
</evidence>
<keyword evidence="1" id="KW-1133">Transmembrane helix</keyword>
<keyword evidence="1" id="KW-0812">Transmembrane</keyword>
<feature type="transmembrane region" description="Helical" evidence="1">
    <location>
        <begin position="207"/>
        <end position="224"/>
    </location>
</feature>
<protein>
    <submittedName>
        <fullName evidence="2">Uncharacterized protein</fullName>
    </submittedName>
</protein>
<name>A0A8T2U8B6_CERRI</name>
<accession>A0A8T2U8B6</accession>
<dbReference type="AlphaFoldDB" id="A0A8T2U8B6"/>
<dbReference type="Proteomes" id="UP000825935">
    <property type="component" value="Chromosome 8"/>
</dbReference>
<sequence length="234" mass="26996">MPSPFPTLFRSYAYICFHTLSFHTLIHSHTPSHTLTSPFPLFLSFLILHTCTHQHTYTLSHTLMHTCTHLHTHMSDPSLMHSLFLTLFPLPIAHSRTPAPSHTHTHFHPYIHTHTYFLSLLLKSSLSRTHLHVLSHTHTSLCIHTHPCILTFAHSRRFAHITLTYTLFLLPSRHLTHPLLHSCMHMSQHFSLFSPFFALPLSRNSCLPIYLVLWLGACILMCVYNDHKIAGSKK</sequence>
<dbReference type="EMBL" id="CM035413">
    <property type="protein sequence ID" value="KAH7430790.1"/>
    <property type="molecule type" value="Genomic_DNA"/>
</dbReference>
<comment type="caution">
    <text evidence="2">The sequence shown here is derived from an EMBL/GenBank/DDBJ whole genome shotgun (WGS) entry which is preliminary data.</text>
</comment>
<keyword evidence="3" id="KW-1185">Reference proteome</keyword>
<proteinExistence type="predicted"/>
<evidence type="ECO:0000313" key="3">
    <source>
        <dbReference type="Proteomes" id="UP000825935"/>
    </source>
</evidence>
<evidence type="ECO:0000313" key="2">
    <source>
        <dbReference type="EMBL" id="KAH7430790.1"/>
    </source>
</evidence>
<organism evidence="2 3">
    <name type="scientific">Ceratopteris richardii</name>
    <name type="common">Triangle waterfern</name>
    <dbReference type="NCBI Taxonomy" id="49495"/>
    <lineage>
        <taxon>Eukaryota</taxon>
        <taxon>Viridiplantae</taxon>
        <taxon>Streptophyta</taxon>
        <taxon>Embryophyta</taxon>
        <taxon>Tracheophyta</taxon>
        <taxon>Polypodiopsida</taxon>
        <taxon>Polypodiidae</taxon>
        <taxon>Polypodiales</taxon>
        <taxon>Pteridineae</taxon>
        <taxon>Pteridaceae</taxon>
        <taxon>Parkerioideae</taxon>
        <taxon>Ceratopteris</taxon>
    </lineage>
</organism>
<reference evidence="2" key="1">
    <citation type="submission" date="2021-08" db="EMBL/GenBank/DDBJ databases">
        <title>WGS assembly of Ceratopteris richardii.</title>
        <authorList>
            <person name="Marchant D.B."/>
            <person name="Chen G."/>
            <person name="Jenkins J."/>
            <person name="Shu S."/>
            <person name="Leebens-Mack J."/>
            <person name="Grimwood J."/>
            <person name="Schmutz J."/>
            <person name="Soltis P."/>
            <person name="Soltis D."/>
            <person name="Chen Z.-H."/>
        </authorList>
    </citation>
    <scope>NUCLEOTIDE SEQUENCE</scope>
    <source>
        <strain evidence="2">Whitten #5841</strain>
        <tissue evidence="2">Leaf</tissue>
    </source>
</reference>
<gene>
    <name evidence="2" type="ORF">KP509_08G014500</name>
</gene>